<evidence type="ECO:0000256" key="1">
    <source>
        <dbReference type="SAM" id="SignalP"/>
    </source>
</evidence>
<dbReference type="RefSeq" id="WP_321545577.1">
    <property type="nucleotide sequence ID" value="NZ_JAXIVS010000003.1"/>
</dbReference>
<feature type="signal peptide" evidence="1">
    <location>
        <begin position="1"/>
        <end position="23"/>
    </location>
</feature>
<reference evidence="2 3" key="1">
    <citation type="submission" date="2023-12" db="EMBL/GenBank/DDBJ databases">
        <title>the genome sequence of Hyalangium sp. s54d21.</title>
        <authorList>
            <person name="Zhang X."/>
        </authorList>
    </citation>
    <scope>NUCLEOTIDE SEQUENCE [LARGE SCALE GENOMIC DNA]</scope>
    <source>
        <strain evidence="3">s54d21</strain>
    </source>
</reference>
<name>A0ABU5H435_9BACT</name>
<dbReference type="EMBL" id="JAXIVS010000003">
    <property type="protein sequence ID" value="MDY7226855.1"/>
    <property type="molecule type" value="Genomic_DNA"/>
</dbReference>
<proteinExistence type="predicted"/>
<evidence type="ECO:0000313" key="2">
    <source>
        <dbReference type="EMBL" id="MDY7226855.1"/>
    </source>
</evidence>
<accession>A0ABU5H435</accession>
<feature type="chain" id="PRO_5047534455" description="Lipoprotein" evidence="1">
    <location>
        <begin position="24"/>
        <end position="301"/>
    </location>
</feature>
<keyword evidence="3" id="KW-1185">Reference proteome</keyword>
<sequence>MSRFFEGRLLACLSAWCFALAQACGPAVVDDERDAPNPQSIEQEVYGGDLGQNLGSPVPQGTGSTCGVSSDYQPSCAYGPSAPDVVYIWKAPWAGTFTLSTLGSSFDTVLEVRPYNNTAQSLGCSDDIGPGVQQSQVEVSLTAGQVVQIIIDSYGTQCGNYKLNITSATCGNGCNTPPSSCYQSTGTCTATGCQYTPKPSGASCSDGNACTTSDRCNGSGRCIALGAVSCNSPPNGCYTTPGLCSPSGGCQYAYRCSAGQSCYNGRCCSGSGGELPSATAEMSQDEGENLYACPVLPQPVH</sequence>
<dbReference type="PROSITE" id="PS51257">
    <property type="entry name" value="PROKAR_LIPOPROTEIN"/>
    <property type="match status" value="1"/>
</dbReference>
<protein>
    <recommendedName>
        <fullName evidence="4">Lipoprotein</fullName>
    </recommendedName>
</protein>
<evidence type="ECO:0000313" key="3">
    <source>
        <dbReference type="Proteomes" id="UP001291309"/>
    </source>
</evidence>
<gene>
    <name evidence="2" type="ORF">SYV04_10665</name>
</gene>
<evidence type="ECO:0008006" key="4">
    <source>
        <dbReference type="Google" id="ProtNLM"/>
    </source>
</evidence>
<dbReference type="Proteomes" id="UP001291309">
    <property type="component" value="Unassembled WGS sequence"/>
</dbReference>
<comment type="caution">
    <text evidence="2">The sequence shown here is derived from an EMBL/GenBank/DDBJ whole genome shotgun (WGS) entry which is preliminary data.</text>
</comment>
<keyword evidence="1" id="KW-0732">Signal</keyword>
<organism evidence="2 3">
    <name type="scientific">Hyalangium rubrum</name>
    <dbReference type="NCBI Taxonomy" id="3103134"/>
    <lineage>
        <taxon>Bacteria</taxon>
        <taxon>Pseudomonadati</taxon>
        <taxon>Myxococcota</taxon>
        <taxon>Myxococcia</taxon>
        <taxon>Myxococcales</taxon>
        <taxon>Cystobacterineae</taxon>
        <taxon>Archangiaceae</taxon>
        <taxon>Hyalangium</taxon>
    </lineage>
</organism>